<dbReference type="HOGENOM" id="CLU_072453_0_0_1"/>
<evidence type="ECO:0000259" key="3">
    <source>
        <dbReference type="Pfam" id="PF03763"/>
    </source>
</evidence>
<reference evidence="4 6" key="1">
    <citation type="journal article" date="2011" name="Nature">
        <title>The Medicago genome provides insight into the evolution of rhizobial symbioses.</title>
        <authorList>
            <person name="Young N.D."/>
            <person name="Debelle F."/>
            <person name="Oldroyd G.E."/>
            <person name="Geurts R."/>
            <person name="Cannon S.B."/>
            <person name="Udvardi M.K."/>
            <person name="Benedito V.A."/>
            <person name="Mayer K.F."/>
            <person name="Gouzy J."/>
            <person name="Schoof H."/>
            <person name="Van de Peer Y."/>
            <person name="Proost S."/>
            <person name="Cook D.R."/>
            <person name="Meyers B.C."/>
            <person name="Spannagl M."/>
            <person name="Cheung F."/>
            <person name="De Mita S."/>
            <person name="Krishnakumar V."/>
            <person name="Gundlach H."/>
            <person name="Zhou S."/>
            <person name="Mudge J."/>
            <person name="Bharti A.K."/>
            <person name="Murray J.D."/>
            <person name="Naoumkina M.A."/>
            <person name="Rosen B."/>
            <person name="Silverstein K.A."/>
            <person name="Tang H."/>
            <person name="Rombauts S."/>
            <person name="Zhao P.X."/>
            <person name="Zhou P."/>
            <person name="Barbe V."/>
            <person name="Bardou P."/>
            <person name="Bechner M."/>
            <person name="Bellec A."/>
            <person name="Berger A."/>
            <person name="Berges H."/>
            <person name="Bidwell S."/>
            <person name="Bisseling T."/>
            <person name="Choisne N."/>
            <person name="Couloux A."/>
            <person name="Denny R."/>
            <person name="Deshpande S."/>
            <person name="Dai X."/>
            <person name="Doyle J.J."/>
            <person name="Dudez A.M."/>
            <person name="Farmer A.D."/>
            <person name="Fouteau S."/>
            <person name="Franken C."/>
            <person name="Gibelin C."/>
            <person name="Gish J."/>
            <person name="Goldstein S."/>
            <person name="Gonzalez A.J."/>
            <person name="Green P.J."/>
            <person name="Hallab A."/>
            <person name="Hartog M."/>
            <person name="Hua A."/>
            <person name="Humphray S.J."/>
            <person name="Jeong D.H."/>
            <person name="Jing Y."/>
            <person name="Jocker A."/>
            <person name="Kenton S.M."/>
            <person name="Kim D.J."/>
            <person name="Klee K."/>
            <person name="Lai H."/>
            <person name="Lang C."/>
            <person name="Lin S."/>
            <person name="Macmil S.L."/>
            <person name="Magdelenat G."/>
            <person name="Matthews L."/>
            <person name="McCorrison J."/>
            <person name="Monaghan E.L."/>
            <person name="Mun J.H."/>
            <person name="Najar F.Z."/>
            <person name="Nicholson C."/>
            <person name="Noirot C."/>
            <person name="O'Bleness M."/>
            <person name="Paule C.R."/>
            <person name="Poulain J."/>
            <person name="Prion F."/>
            <person name="Qin B."/>
            <person name="Qu C."/>
            <person name="Retzel E.F."/>
            <person name="Riddle C."/>
            <person name="Sallet E."/>
            <person name="Samain S."/>
            <person name="Samson N."/>
            <person name="Sanders I."/>
            <person name="Saurat O."/>
            <person name="Scarpelli C."/>
            <person name="Schiex T."/>
            <person name="Segurens B."/>
            <person name="Severin A.J."/>
            <person name="Sherrier D.J."/>
            <person name="Shi R."/>
            <person name="Sims S."/>
            <person name="Singer S.R."/>
            <person name="Sinharoy S."/>
            <person name="Sterck L."/>
            <person name="Viollet A."/>
            <person name="Wang B.B."/>
            <person name="Wang K."/>
            <person name="Wang M."/>
            <person name="Wang X."/>
            <person name="Warfsmann J."/>
            <person name="Weissenbach J."/>
            <person name="White D.D."/>
            <person name="White J.D."/>
            <person name="Wiley G.B."/>
            <person name="Wincker P."/>
            <person name="Xing Y."/>
            <person name="Yang L."/>
            <person name="Yao Z."/>
            <person name="Ying F."/>
            <person name="Zhai J."/>
            <person name="Zhou L."/>
            <person name="Zuber A."/>
            <person name="Denarie J."/>
            <person name="Dixon R.A."/>
            <person name="May G.D."/>
            <person name="Schwartz D.C."/>
            <person name="Rogers J."/>
            <person name="Quetier F."/>
            <person name="Town C.D."/>
            <person name="Roe B.A."/>
        </authorList>
    </citation>
    <scope>NUCLEOTIDE SEQUENCE [LARGE SCALE GENOMIC DNA]</scope>
    <source>
        <strain evidence="4">A17</strain>
        <strain evidence="5 6">cv. Jemalong A17</strain>
    </source>
</reference>
<feature type="domain" description="Remorin C-terminal" evidence="3">
    <location>
        <begin position="246"/>
        <end position="351"/>
    </location>
</feature>
<dbReference type="EMBL" id="CM001220">
    <property type="protein sequence ID" value="AES89982.1"/>
    <property type="molecule type" value="Genomic_DNA"/>
</dbReference>
<feature type="compositionally biased region" description="Polar residues" evidence="2">
    <location>
        <begin position="231"/>
        <end position="244"/>
    </location>
</feature>
<dbReference type="EnsemblPlants" id="AES89982">
    <property type="protein sequence ID" value="AES89982"/>
    <property type="gene ID" value="MTR_4g082910"/>
</dbReference>
<sequence>MENWLKQIREKLIGAEEENTTDFGGSRVQKIPIQKSSSFKEKKKAHNWFQRQFSRKMSHDYDFIEMEHATAVAAAAFAISSHVSEIPHEQNMWEFPESSLTKTRSKAYDKKSSFSQLGAASKRLSGSFKITDEQGNTVPTTSSIREEKKPEKTISFAPAPSMKKTPTFGEKSKRNDDKKPDILKPKKVTNTDDIQPETPKAKILPLVDDPTTSSWPQPQPPPPPPPPQPPIRQTSTAARPSTRPSETEAKADAWEREELKKIKERYEKLLETIDSWEKRKKMKARRKLNKHEQSENTRKREKAWKKYQDKIKYIDEIAEGARAQSDERRKNETLKAKDKANIIRTTGKLPGACSCF</sequence>
<feature type="compositionally biased region" description="Basic and acidic residues" evidence="2">
    <location>
        <begin position="170"/>
        <end position="184"/>
    </location>
</feature>
<comment type="similarity">
    <text evidence="1">Belongs to the remorin family.</text>
</comment>
<feature type="region of interest" description="Disordered" evidence="2">
    <location>
        <begin position="126"/>
        <end position="254"/>
    </location>
</feature>
<feature type="compositionally biased region" description="Basic and acidic residues" evidence="2">
    <location>
        <begin position="245"/>
        <end position="254"/>
    </location>
</feature>
<keyword evidence="6" id="KW-1185">Reference proteome</keyword>
<dbReference type="PANTHER" id="PTHR31471">
    <property type="entry name" value="OS02G0116800 PROTEIN"/>
    <property type="match status" value="1"/>
</dbReference>
<proteinExistence type="inferred from homology"/>
<dbReference type="AlphaFoldDB" id="G7JHG5"/>
<dbReference type="PANTHER" id="PTHR31471:SF51">
    <property type="entry name" value="REMORIN FAMILY PROTEIN"/>
    <property type="match status" value="1"/>
</dbReference>
<gene>
    <name evidence="4" type="ordered locus">MTR_4g082910</name>
</gene>
<dbReference type="PaxDb" id="3880-AES89982"/>
<feature type="compositionally biased region" description="Polar residues" evidence="2">
    <location>
        <begin position="133"/>
        <end position="143"/>
    </location>
</feature>
<feature type="region of interest" description="Disordered" evidence="2">
    <location>
        <begin position="280"/>
        <end position="303"/>
    </location>
</feature>
<dbReference type="Pfam" id="PF03763">
    <property type="entry name" value="Remorin_C"/>
    <property type="match status" value="1"/>
</dbReference>
<feature type="compositionally biased region" description="Basic residues" evidence="2">
    <location>
        <begin position="280"/>
        <end position="289"/>
    </location>
</feature>
<evidence type="ECO:0000313" key="5">
    <source>
        <dbReference type="EnsemblPlants" id="AES89982"/>
    </source>
</evidence>
<feature type="compositionally biased region" description="Basic and acidic residues" evidence="2">
    <location>
        <begin position="290"/>
        <end position="303"/>
    </location>
</feature>
<dbReference type="Proteomes" id="UP000002051">
    <property type="component" value="Chromosome 4"/>
</dbReference>
<dbReference type="STRING" id="3880.G7JHG5"/>
<evidence type="ECO:0000256" key="1">
    <source>
        <dbReference type="ARBA" id="ARBA00005711"/>
    </source>
</evidence>
<evidence type="ECO:0000313" key="4">
    <source>
        <dbReference type="EMBL" id="AES89982.1"/>
    </source>
</evidence>
<evidence type="ECO:0000256" key="2">
    <source>
        <dbReference type="SAM" id="MobiDB-lite"/>
    </source>
</evidence>
<name>G7JHG5_MEDTR</name>
<dbReference type="OMA" id="PAPMQIQ"/>
<accession>G7JHG5</accession>
<organism evidence="4 6">
    <name type="scientific">Medicago truncatula</name>
    <name type="common">Barrel medic</name>
    <name type="synonym">Medicago tribuloides</name>
    <dbReference type="NCBI Taxonomy" id="3880"/>
    <lineage>
        <taxon>Eukaryota</taxon>
        <taxon>Viridiplantae</taxon>
        <taxon>Streptophyta</taxon>
        <taxon>Embryophyta</taxon>
        <taxon>Tracheophyta</taxon>
        <taxon>Spermatophyta</taxon>
        <taxon>Magnoliopsida</taxon>
        <taxon>eudicotyledons</taxon>
        <taxon>Gunneridae</taxon>
        <taxon>Pentapetalae</taxon>
        <taxon>rosids</taxon>
        <taxon>fabids</taxon>
        <taxon>Fabales</taxon>
        <taxon>Fabaceae</taxon>
        <taxon>Papilionoideae</taxon>
        <taxon>50 kb inversion clade</taxon>
        <taxon>NPAAA clade</taxon>
        <taxon>Hologalegina</taxon>
        <taxon>IRL clade</taxon>
        <taxon>Trifolieae</taxon>
        <taxon>Medicago</taxon>
    </lineage>
</organism>
<evidence type="ECO:0000313" key="6">
    <source>
        <dbReference type="Proteomes" id="UP000002051"/>
    </source>
</evidence>
<dbReference type="InterPro" id="IPR005516">
    <property type="entry name" value="Remorin_C"/>
</dbReference>
<reference evidence="4 6" key="2">
    <citation type="journal article" date="2014" name="BMC Genomics">
        <title>An improved genome release (version Mt4.0) for the model legume Medicago truncatula.</title>
        <authorList>
            <person name="Tang H."/>
            <person name="Krishnakumar V."/>
            <person name="Bidwell S."/>
            <person name="Rosen B."/>
            <person name="Chan A."/>
            <person name="Zhou S."/>
            <person name="Gentzbittel L."/>
            <person name="Childs K.L."/>
            <person name="Yandell M."/>
            <person name="Gundlach H."/>
            <person name="Mayer K.F."/>
            <person name="Schwartz D.C."/>
            <person name="Town C.D."/>
        </authorList>
    </citation>
    <scope>GENOME REANNOTATION</scope>
    <source>
        <strain evidence="5 6">cv. Jemalong A17</strain>
    </source>
</reference>
<feature type="compositionally biased region" description="Pro residues" evidence="2">
    <location>
        <begin position="217"/>
        <end position="230"/>
    </location>
</feature>
<reference evidence="5" key="3">
    <citation type="submission" date="2015-04" db="UniProtKB">
        <authorList>
            <consortium name="EnsemblPlants"/>
        </authorList>
    </citation>
    <scope>IDENTIFICATION</scope>
    <source>
        <strain evidence="5">cv. Jemalong A17</strain>
    </source>
</reference>
<protein>
    <submittedName>
        <fullName evidence="4">Carboxy-terminal region remorin</fullName>
    </submittedName>
</protein>
<dbReference type="eggNOG" id="ENOG502RZYP">
    <property type="taxonomic scope" value="Eukaryota"/>
</dbReference>